<dbReference type="KEGG" id="bvq:FHE72_23400"/>
<dbReference type="Proteomes" id="UP000465062">
    <property type="component" value="Plasmid p6"/>
</dbReference>
<dbReference type="NCBIfam" id="NF038310">
    <property type="entry name" value="lysogeny_AimR"/>
    <property type="match status" value="1"/>
</dbReference>
<geneLocation type="plasmid" evidence="1 2">
    <name>p6</name>
</geneLocation>
<evidence type="ECO:0000313" key="1">
    <source>
        <dbReference type="EMBL" id="QHE63940.1"/>
    </source>
</evidence>
<accession>A0A6I6UY47</accession>
<reference evidence="1 2" key="1">
    <citation type="submission" date="2019-06" db="EMBL/GenBank/DDBJ databases">
        <title>An operon consisting of a P-type ATPase gene and a transcriptional regular gene given the different cadmium resistance in Bacillus vietamensis 151-6 and Bacillus marisflavi 151-25.</title>
        <authorList>
            <person name="Yu X."/>
        </authorList>
    </citation>
    <scope>NUCLEOTIDE SEQUENCE [LARGE SCALE GENOMIC DNA]</scope>
    <source>
        <strain evidence="1 2">151-6</strain>
        <plasmid evidence="1 2">p6</plasmid>
    </source>
</reference>
<dbReference type="Pfam" id="PF22871">
    <property type="entry name" value="AimR"/>
    <property type="match status" value="1"/>
</dbReference>
<dbReference type="InterPro" id="IPR047705">
    <property type="entry name" value="AimR-like"/>
</dbReference>
<sequence>MKNIAIKKCKKINPHHKQIADIYDLFDRRNESRINRIDFNREMDEIRNSTVSRSETKLLLNIGKLYYYSDSGNYRGILDEESYMDTNVLRSEYLATSLRLRILERKATALIKYENDLVQATKILEEILQKGDDFAFSLINALSLMSEVHLMKDFDLSAGFIRKAIKLCEKISQDNKRYLLQKRQLESTHDFIMLYHCRLNEELYLNSKPELIHFLIRRGSEEDLARATSLLKELEKENGKLTPFQLYYKALITGEKHYLIKSQREFHRAGDFFYSQIPSKLL</sequence>
<dbReference type="AlphaFoldDB" id="A0A6I6UY47"/>
<keyword evidence="1" id="KW-0614">Plasmid</keyword>
<organism evidence="1 2">
    <name type="scientific">Rossellomorea vietnamensis</name>
    <dbReference type="NCBI Taxonomy" id="218284"/>
    <lineage>
        <taxon>Bacteria</taxon>
        <taxon>Bacillati</taxon>
        <taxon>Bacillota</taxon>
        <taxon>Bacilli</taxon>
        <taxon>Bacillales</taxon>
        <taxon>Bacillaceae</taxon>
        <taxon>Rossellomorea</taxon>
    </lineage>
</organism>
<name>A0A6I6UY47_9BACI</name>
<proteinExistence type="predicted"/>
<gene>
    <name evidence="1" type="ORF">FHE72_23400</name>
</gene>
<protein>
    <submittedName>
        <fullName evidence="1">Uncharacterized protein</fullName>
    </submittedName>
</protein>
<evidence type="ECO:0000313" key="2">
    <source>
        <dbReference type="Proteomes" id="UP000465062"/>
    </source>
</evidence>
<dbReference type="EMBL" id="CP047395">
    <property type="protein sequence ID" value="QHE63940.1"/>
    <property type="molecule type" value="Genomic_DNA"/>
</dbReference>